<accession>A0A318KYA4</accession>
<feature type="domain" description="YbaK/aminoacyl-tRNA synthetase-associated" evidence="1">
    <location>
        <begin position="29"/>
        <end position="139"/>
    </location>
</feature>
<gene>
    <name evidence="2" type="ORF">DES51_101161</name>
</gene>
<dbReference type="Gene3D" id="3.90.960.10">
    <property type="entry name" value="YbaK/aminoacyl-tRNA synthetase-associated domain"/>
    <property type="match status" value="1"/>
</dbReference>
<name>A0A318KYA4_9FIRM</name>
<reference evidence="2 3" key="1">
    <citation type="submission" date="2018-05" db="EMBL/GenBank/DDBJ databases">
        <title>Genomic Encyclopedia of Type Strains, Phase IV (KMG-IV): sequencing the most valuable type-strain genomes for metagenomic binning, comparative biology and taxonomic classification.</title>
        <authorList>
            <person name="Goeker M."/>
        </authorList>
    </citation>
    <scope>NUCLEOTIDE SEQUENCE [LARGE SCALE GENOMIC DNA]</scope>
    <source>
        <strain evidence="2 3">JC118</strain>
    </source>
</reference>
<dbReference type="Proteomes" id="UP000247612">
    <property type="component" value="Unassembled WGS sequence"/>
</dbReference>
<dbReference type="InterPro" id="IPR007214">
    <property type="entry name" value="YbaK/aa-tRNA-synth-assoc-dom"/>
</dbReference>
<dbReference type="SUPFAM" id="SSF55826">
    <property type="entry name" value="YbaK/ProRS associated domain"/>
    <property type="match status" value="1"/>
</dbReference>
<evidence type="ECO:0000313" key="2">
    <source>
        <dbReference type="EMBL" id="PXX81552.1"/>
    </source>
</evidence>
<organism evidence="2 3">
    <name type="scientific">Dielma fastidiosa</name>
    <dbReference type="NCBI Taxonomy" id="1034346"/>
    <lineage>
        <taxon>Bacteria</taxon>
        <taxon>Bacillati</taxon>
        <taxon>Bacillota</taxon>
        <taxon>Erysipelotrichia</taxon>
        <taxon>Erysipelotrichales</taxon>
        <taxon>Erysipelotrichaceae</taxon>
        <taxon>Dielma</taxon>
    </lineage>
</organism>
<evidence type="ECO:0000313" key="3">
    <source>
        <dbReference type="Proteomes" id="UP000247612"/>
    </source>
</evidence>
<evidence type="ECO:0000259" key="1">
    <source>
        <dbReference type="Pfam" id="PF04073"/>
    </source>
</evidence>
<protein>
    <submittedName>
        <fullName evidence="2">Prolyl-tRNA editing enzyme YbaK/EbsC (Cys-tRNA(Pro) deacylase)</fullName>
    </submittedName>
</protein>
<keyword evidence="3" id="KW-1185">Reference proteome</keyword>
<dbReference type="Pfam" id="PF04073">
    <property type="entry name" value="tRNA_edit"/>
    <property type="match status" value="1"/>
</dbReference>
<dbReference type="EMBL" id="QJKH01000001">
    <property type="protein sequence ID" value="PXX81552.1"/>
    <property type="molecule type" value="Genomic_DNA"/>
</dbReference>
<dbReference type="RefSeq" id="WP_022936467.1">
    <property type="nucleotide sequence ID" value="NZ_CABKRQ010000001.1"/>
</dbReference>
<dbReference type="InterPro" id="IPR036754">
    <property type="entry name" value="YbaK/aa-tRNA-synt-asso_dom_sf"/>
</dbReference>
<comment type="caution">
    <text evidence="2">The sequence shown here is derived from an EMBL/GenBank/DDBJ whole genome shotgun (WGS) entry which is preliminary data.</text>
</comment>
<dbReference type="OrthoDB" id="1099907at2"/>
<proteinExistence type="predicted"/>
<dbReference type="GO" id="GO:0002161">
    <property type="term" value="F:aminoacyl-tRNA deacylase activity"/>
    <property type="evidence" value="ECO:0007669"/>
    <property type="project" value="InterPro"/>
</dbReference>
<dbReference type="STRING" id="1034346.GCA_000313565_00160"/>
<sequence length="148" mass="16620">MNIGEIQQILDLHKCCYELIAQDKPILSAADAKQYYPIEKAAPMLVLQSEKGLLGCIVSFQHGKLNFDELKRQFGFIQLKLADRKVIKEETGYDIGTIPLAGLGLDCIFDKKLLKHDFVFGGTGNERLTLKIKPADLLRVNIILGQFE</sequence>
<dbReference type="AlphaFoldDB" id="A0A318KYA4"/>